<evidence type="ECO:0000256" key="10">
    <source>
        <dbReference type="PIRNR" id="PIRNR003097"/>
    </source>
</evidence>
<comment type="subcellular location">
    <subcellularLocation>
        <location evidence="10">Cell inner membrane</location>
    </subcellularLocation>
    <subcellularLocation>
        <location evidence="1">Cell membrane</location>
        <topology evidence="1">Multi-pass membrane protein</topology>
    </subcellularLocation>
</comment>
<dbReference type="GO" id="GO:0032153">
    <property type="term" value="C:cell division site"/>
    <property type="evidence" value="ECO:0007669"/>
    <property type="project" value="TreeGrafter"/>
</dbReference>
<evidence type="ECO:0000256" key="5">
    <source>
        <dbReference type="ARBA" id="ARBA00022618"/>
    </source>
</evidence>
<evidence type="ECO:0000313" key="15">
    <source>
        <dbReference type="Proteomes" id="UP000247792"/>
    </source>
</evidence>
<dbReference type="InterPro" id="IPR003838">
    <property type="entry name" value="ABC3_permease_C"/>
</dbReference>
<feature type="domain" description="ABC3 transporter permease C-terminal" evidence="12">
    <location>
        <begin position="181"/>
        <end position="298"/>
    </location>
</feature>
<comment type="caution">
    <text evidence="14">The sequence shown here is derived from an EMBL/GenBank/DDBJ whole genome shotgun (WGS) entry which is preliminary data.</text>
</comment>
<dbReference type="AlphaFoldDB" id="A0A318JE62"/>
<name>A0A318JE62_9BURK</name>
<keyword evidence="10" id="KW-0997">Cell inner membrane</keyword>
<comment type="similarity">
    <text evidence="2 10">Belongs to the ABC-4 integral membrane protein family. FtsX subfamily.</text>
</comment>
<feature type="domain" description="FtsX extracellular" evidence="13">
    <location>
        <begin position="62"/>
        <end position="158"/>
    </location>
</feature>
<gene>
    <name evidence="14" type="ORF">DFR42_106188</name>
</gene>
<evidence type="ECO:0000256" key="1">
    <source>
        <dbReference type="ARBA" id="ARBA00004651"/>
    </source>
</evidence>
<dbReference type="RefSeq" id="WP_110256445.1">
    <property type="nucleotide sequence ID" value="NZ_QJKB01000006.1"/>
</dbReference>
<dbReference type="EMBL" id="QJKB01000006">
    <property type="protein sequence ID" value="PXX42009.1"/>
    <property type="molecule type" value="Genomic_DNA"/>
</dbReference>
<dbReference type="Proteomes" id="UP000247792">
    <property type="component" value="Unassembled WGS sequence"/>
</dbReference>
<dbReference type="Gene3D" id="3.30.70.3040">
    <property type="match status" value="1"/>
</dbReference>
<dbReference type="PIRSF" id="PIRSF003097">
    <property type="entry name" value="FtsX"/>
    <property type="match status" value="1"/>
</dbReference>
<feature type="transmembrane region" description="Helical" evidence="11">
    <location>
        <begin position="226"/>
        <end position="249"/>
    </location>
</feature>
<keyword evidence="4 10" id="KW-1003">Cell membrane</keyword>
<evidence type="ECO:0000256" key="8">
    <source>
        <dbReference type="ARBA" id="ARBA00023136"/>
    </source>
</evidence>
<keyword evidence="7 11" id="KW-1133">Transmembrane helix</keyword>
<dbReference type="OrthoDB" id="9813411at2"/>
<dbReference type="GO" id="GO:0051301">
    <property type="term" value="P:cell division"/>
    <property type="evidence" value="ECO:0007669"/>
    <property type="project" value="UniProtKB-KW"/>
</dbReference>
<evidence type="ECO:0000259" key="13">
    <source>
        <dbReference type="Pfam" id="PF18075"/>
    </source>
</evidence>
<evidence type="ECO:0000256" key="4">
    <source>
        <dbReference type="ARBA" id="ARBA00022475"/>
    </source>
</evidence>
<dbReference type="InterPro" id="IPR004513">
    <property type="entry name" value="FtsX"/>
</dbReference>
<dbReference type="InterPro" id="IPR040690">
    <property type="entry name" value="FtsX_ECD"/>
</dbReference>
<feature type="transmembrane region" description="Helical" evidence="11">
    <location>
        <begin position="269"/>
        <end position="294"/>
    </location>
</feature>
<evidence type="ECO:0000259" key="12">
    <source>
        <dbReference type="Pfam" id="PF02687"/>
    </source>
</evidence>
<keyword evidence="15" id="KW-1185">Reference proteome</keyword>
<dbReference type="GO" id="GO:0005886">
    <property type="term" value="C:plasma membrane"/>
    <property type="evidence" value="ECO:0007669"/>
    <property type="project" value="UniProtKB-SubCell"/>
</dbReference>
<dbReference type="PANTHER" id="PTHR47755">
    <property type="entry name" value="CELL DIVISION PROTEIN FTSX"/>
    <property type="match status" value="1"/>
</dbReference>
<evidence type="ECO:0000256" key="2">
    <source>
        <dbReference type="ARBA" id="ARBA00007379"/>
    </source>
</evidence>
<evidence type="ECO:0000256" key="7">
    <source>
        <dbReference type="ARBA" id="ARBA00022989"/>
    </source>
</evidence>
<feature type="transmembrane region" description="Helical" evidence="11">
    <location>
        <begin position="177"/>
        <end position="197"/>
    </location>
</feature>
<dbReference type="Pfam" id="PF18075">
    <property type="entry name" value="FtsX_ECD"/>
    <property type="match status" value="1"/>
</dbReference>
<reference evidence="14 15" key="1">
    <citation type="submission" date="2018-05" db="EMBL/GenBank/DDBJ databases">
        <title>Genomic Encyclopedia of Type Strains, Phase IV (KMG-IV): sequencing the most valuable type-strain genomes for metagenomic binning, comparative biology and taxonomic classification.</title>
        <authorList>
            <person name="Goeker M."/>
        </authorList>
    </citation>
    <scope>NUCLEOTIDE SEQUENCE [LARGE SCALE GENOMIC DNA]</scope>
    <source>
        <strain evidence="14 15">DSM 19792</strain>
    </source>
</reference>
<keyword evidence="5 10" id="KW-0132">Cell division</keyword>
<comment type="function">
    <text evidence="10">Part of the ABC transporter FtsEX involved in cellular division.</text>
</comment>
<accession>A0A318JE62</accession>
<protein>
    <recommendedName>
        <fullName evidence="3 10">Cell division protein FtsX</fullName>
    </recommendedName>
</protein>
<keyword evidence="8 10" id="KW-0472">Membrane</keyword>
<keyword evidence="6 11" id="KW-0812">Transmembrane</keyword>
<evidence type="ECO:0000256" key="11">
    <source>
        <dbReference type="SAM" id="Phobius"/>
    </source>
</evidence>
<dbReference type="Pfam" id="PF02687">
    <property type="entry name" value="FtsX"/>
    <property type="match status" value="1"/>
</dbReference>
<proteinExistence type="inferred from homology"/>
<feature type="transmembrane region" description="Helical" evidence="11">
    <location>
        <begin position="26"/>
        <end position="47"/>
    </location>
</feature>
<sequence length="304" mass="32610">MTNWFRQHLFAIKSACSHLRDSPGNFLFNVLVVAIALALPIAGLTLIENIRPISSQLSIEPEISIFVSPDTPRATATALSIPLKKLLKEKNITANVNFIPKDKALASLEQSSNLAEVLSTLGGNPLPDAYILSMSNNDAGKIEALVEEIKQMPDVDVVQLDSAWVKRLAALVQIMQLGLLFLAITLGVVVVVVVFNATRLQVISHRAEIAVTRLLGATNSFIHKPYYYTGALLGLLAGGLALGMIAASLQPLNKAIAEFAKLYASEFHLAPLGIVQSAILLAVSMLLGLAGVFLSVRRQLARAS</sequence>
<evidence type="ECO:0000256" key="6">
    <source>
        <dbReference type="ARBA" id="ARBA00022692"/>
    </source>
</evidence>
<evidence type="ECO:0000256" key="9">
    <source>
        <dbReference type="ARBA" id="ARBA00023306"/>
    </source>
</evidence>
<evidence type="ECO:0000256" key="3">
    <source>
        <dbReference type="ARBA" id="ARBA00021907"/>
    </source>
</evidence>
<dbReference type="PANTHER" id="PTHR47755:SF1">
    <property type="entry name" value="CELL DIVISION PROTEIN FTSX"/>
    <property type="match status" value="1"/>
</dbReference>
<organism evidence="14 15">
    <name type="scientific">Undibacterium pigrum</name>
    <dbReference type="NCBI Taxonomy" id="401470"/>
    <lineage>
        <taxon>Bacteria</taxon>
        <taxon>Pseudomonadati</taxon>
        <taxon>Pseudomonadota</taxon>
        <taxon>Betaproteobacteria</taxon>
        <taxon>Burkholderiales</taxon>
        <taxon>Oxalobacteraceae</taxon>
        <taxon>Undibacterium</taxon>
    </lineage>
</organism>
<evidence type="ECO:0000313" key="14">
    <source>
        <dbReference type="EMBL" id="PXX42009.1"/>
    </source>
</evidence>
<keyword evidence="9 10" id="KW-0131">Cell cycle</keyword>